<accession>A0A0B0HAX8</accession>
<sequence>MNQDAAPGSTAESVLLEALLPTLHEIPGYVHLGGVAIVDEPFTIENGMMTPTMKLKRKKILANYHGMVEVLYEGH</sequence>
<keyword evidence="2" id="KW-1185">Reference proteome</keyword>
<dbReference type="PATRIC" id="fig|2340.3.peg.1653"/>
<organism evidence="1 2">
    <name type="scientific">Solemya velum gill symbiont</name>
    <dbReference type="NCBI Taxonomy" id="2340"/>
    <lineage>
        <taxon>Bacteria</taxon>
        <taxon>Pseudomonadati</taxon>
        <taxon>Pseudomonadota</taxon>
        <taxon>Gammaproteobacteria</taxon>
        <taxon>sulfur-oxidizing symbionts</taxon>
    </lineage>
</organism>
<evidence type="ECO:0000313" key="1">
    <source>
        <dbReference type="EMBL" id="KHF25019.1"/>
    </source>
</evidence>
<dbReference type="eggNOG" id="COG1022">
    <property type="taxonomic scope" value="Bacteria"/>
</dbReference>
<protein>
    <recommendedName>
        <fullName evidence="3">AMP-dependent synthetase/ligase domain-containing protein</fullName>
    </recommendedName>
</protein>
<proteinExistence type="predicted"/>
<comment type="caution">
    <text evidence="1">The sequence shown here is derived from an EMBL/GenBank/DDBJ whole genome shotgun (WGS) entry which is preliminary data.</text>
</comment>
<gene>
    <name evidence="1" type="ORF">JV46_09200</name>
</gene>
<evidence type="ECO:0000313" key="2">
    <source>
        <dbReference type="Proteomes" id="UP000030856"/>
    </source>
</evidence>
<name>A0A0B0HAX8_SOVGS</name>
<reference evidence="1 2" key="1">
    <citation type="journal article" date="2014" name="BMC Genomics">
        <title>The genome of the intracellular bacterium of the coastal bivalve, Solemya velum: a blueprint for thriving in and out of symbiosis.</title>
        <authorList>
            <person name="Dmytrenko O."/>
            <person name="Russell S.L."/>
            <person name="Loo W.T."/>
            <person name="Fontanez K.M."/>
            <person name="Liao L."/>
            <person name="Roeselers G."/>
            <person name="Sharma R."/>
            <person name="Stewart F.J."/>
            <person name="Newton I.L."/>
            <person name="Woyke T."/>
            <person name="Wu D."/>
            <person name="Lang J.M."/>
            <person name="Eisen J.A."/>
            <person name="Cavanaugh C.M."/>
        </authorList>
    </citation>
    <scope>NUCLEOTIDE SEQUENCE [LARGE SCALE GENOMIC DNA]</scope>
    <source>
        <strain evidence="1 2">WH</strain>
    </source>
</reference>
<dbReference type="AlphaFoldDB" id="A0A0B0HAX8"/>
<dbReference type="EMBL" id="JRAA01000002">
    <property type="protein sequence ID" value="KHF25019.1"/>
    <property type="molecule type" value="Genomic_DNA"/>
</dbReference>
<dbReference type="Proteomes" id="UP000030856">
    <property type="component" value="Unassembled WGS sequence"/>
</dbReference>
<evidence type="ECO:0008006" key="3">
    <source>
        <dbReference type="Google" id="ProtNLM"/>
    </source>
</evidence>
<dbReference type="STRING" id="2340.JV46_09200"/>